<keyword evidence="7" id="KW-1185">Reference proteome</keyword>
<protein>
    <submittedName>
        <fullName evidence="8">G_PROTEIN_RECEP_F1_2 domain-containing protein</fullName>
    </submittedName>
</protein>
<feature type="transmembrane region" description="Helical" evidence="5">
    <location>
        <begin position="63"/>
        <end position="88"/>
    </location>
</feature>
<feature type="transmembrane region" description="Helical" evidence="5">
    <location>
        <begin position="118"/>
        <end position="142"/>
    </location>
</feature>
<dbReference type="InterPro" id="IPR019408">
    <property type="entry name" value="7TM_GPCR_serpentine_rcpt_Srab"/>
</dbReference>
<comment type="subcellular location">
    <subcellularLocation>
        <location evidence="1">Membrane</location>
        <topology evidence="1">Multi-pass membrane protein</topology>
    </subcellularLocation>
</comment>
<name>A0A158PPQ3_ANISI</name>
<feature type="transmembrane region" description="Helical" evidence="5">
    <location>
        <begin position="154"/>
        <end position="173"/>
    </location>
</feature>
<dbReference type="InterPro" id="IPR053286">
    <property type="entry name" value="Nematode_rcpt-like_srab"/>
</dbReference>
<evidence type="ECO:0000256" key="5">
    <source>
        <dbReference type="SAM" id="Phobius"/>
    </source>
</evidence>
<reference evidence="6 7" key="2">
    <citation type="submission" date="2018-11" db="EMBL/GenBank/DDBJ databases">
        <authorList>
            <consortium name="Pathogen Informatics"/>
        </authorList>
    </citation>
    <scope>NUCLEOTIDE SEQUENCE [LARGE SCALE GENOMIC DNA]</scope>
</reference>
<feature type="transmembrane region" description="Helical" evidence="5">
    <location>
        <begin position="200"/>
        <end position="218"/>
    </location>
</feature>
<organism evidence="8">
    <name type="scientific">Anisakis simplex</name>
    <name type="common">Herring worm</name>
    <dbReference type="NCBI Taxonomy" id="6269"/>
    <lineage>
        <taxon>Eukaryota</taxon>
        <taxon>Metazoa</taxon>
        <taxon>Ecdysozoa</taxon>
        <taxon>Nematoda</taxon>
        <taxon>Chromadorea</taxon>
        <taxon>Rhabditida</taxon>
        <taxon>Spirurina</taxon>
        <taxon>Ascaridomorpha</taxon>
        <taxon>Ascaridoidea</taxon>
        <taxon>Anisakidae</taxon>
        <taxon>Anisakis</taxon>
        <taxon>Anisakis simplex complex</taxon>
    </lineage>
</organism>
<evidence type="ECO:0000256" key="4">
    <source>
        <dbReference type="ARBA" id="ARBA00023136"/>
    </source>
</evidence>
<keyword evidence="2 5" id="KW-0812">Transmembrane</keyword>
<evidence type="ECO:0000256" key="1">
    <source>
        <dbReference type="ARBA" id="ARBA00004141"/>
    </source>
</evidence>
<dbReference type="AlphaFoldDB" id="A0A158PPQ3"/>
<dbReference type="OrthoDB" id="5861805at2759"/>
<dbReference type="Proteomes" id="UP000267096">
    <property type="component" value="Unassembled WGS sequence"/>
</dbReference>
<keyword evidence="3 5" id="KW-1133">Transmembrane helix</keyword>
<feature type="transmembrane region" description="Helical" evidence="5">
    <location>
        <begin position="26"/>
        <end position="51"/>
    </location>
</feature>
<feature type="transmembrane region" description="Helical" evidence="5">
    <location>
        <begin position="291"/>
        <end position="311"/>
    </location>
</feature>
<dbReference type="GO" id="GO:0016020">
    <property type="term" value="C:membrane"/>
    <property type="evidence" value="ECO:0007669"/>
    <property type="project" value="UniProtKB-SubCell"/>
</dbReference>
<gene>
    <name evidence="6" type="ORF">ASIM_LOCUS14661</name>
</gene>
<evidence type="ECO:0000313" key="6">
    <source>
        <dbReference type="EMBL" id="VDK53019.1"/>
    </source>
</evidence>
<sequence>MSNVTLRDFVCEYVNPIYIDNSNMKIVYIVQMPFGIIGMLCASLLTLSVFFNKILHFNVRLTLMSFSIALLIANVGEYFNCIVLSSAYHLLSIFYRSPANRCQWLTYMKSDCLALRNVYNVGVTVLLTSTLFLSIERIIATLLYRTYEKHQKQWIGILIAVIQWTFTLPIFYWENRDNGMILPYCAIELYDPALSKSIEYVQIVIQCCAIIIFVVLWCHNHNRTVEQCPNENVLSIRYQIRENIATTKLMAPVVLLNALFMASITLLYVILLPDNEFYSHIDDYMRKVVQYSLFAEMQYSILPLFTVVLIYSMGHFNAHLRQSLVHLLGIDRCVSKHFNVVDVTPEERVRQLYFDQLEHQWNHPVRNPATPPHSQCQQQSCKKSERASVYTARN</sequence>
<dbReference type="PANTHER" id="PTHR46561">
    <property type="entry name" value="SERPENTINE RECEPTOR, CLASS AB (CLASS A-LIKE)-RELATED"/>
    <property type="match status" value="1"/>
</dbReference>
<evidence type="ECO:0000256" key="3">
    <source>
        <dbReference type="ARBA" id="ARBA00022989"/>
    </source>
</evidence>
<evidence type="ECO:0000313" key="8">
    <source>
        <dbReference type="WBParaSite" id="ASIM_0001525101-mRNA-1"/>
    </source>
</evidence>
<feature type="transmembrane region" description="Helical" evidence="5">
    <location>
        <begin position="249"/>
        <end position="271"/>
    </location>
</feature>
<accession>A0A158PPQ3</accession>
<evidence type="ECO:0000313" key="7">
    <source>
        <dbReference type="Proteomes" id="UP000267096"/>
    </source>
</evidence>
<evidence type="ECO:0000256" key="2">
    <source>
        <dbReference type="ARBA" id="ARBA00022692"/>
    </source>
</evidence>
<dbReference type="PANTHER" id="PTHR46561:SF15">
    <property type="entry name" value="G_PROTEIN_RECEP_F1_2 DOMAIN-CONTAINING PROTEIN"/>
    <property type="match status" value="1"/>
</dbReference>
<dbReference type="EMBL" id="UYRR01031865">
    <property type="protein sequence ID" value="VDK53019.1"/>
    <property type="molecule type" value="Genomic_DNA"/>
</dbReference>
<keyword evidence="4 5" id="KW-0472">Membrane</keyword>
<reference evidence="8" key="1">
    <citation type="submission" date="2016-04" db="UniProtKB">
        <authorList>
            <consortium name="WormBaseParasite"/>
        </authorList>
    </citation>
    <scope>IDENTIFICATION</scope>
</reference>
<dbReference type="WBParaSite" id="ASIM_0001525101-mRNA-1">
    <property type="protein sequence ID" value="ASIM_0001525101-mRNA-1"/>
    <property type="gene ID" value="ASIM_0001525101"/>
</dbReference>
<dbReference type="Pfam" id="PF10292">
    <property type="entry name" value="7TM_GPCR_Srab"/>
    <property type="match status" value="1"/>
</dbReference>
<proteinExistence type="predicted"/>